<feature type="chain" id="PRO_5002219845" evidence="1">
    <location>
        <begin position="24"/>
        <end position="105"/>
    </location>
</feature>
<feature type="signal peptide" evidence="1">
    <location>
        <begin position="1"/>
        <end position="23"/>
    </location>
</feature>
<evidence type="ECO:0000313" key="2">
    <source>
        <dbReference type="EMBL" id="JAG91708.1"/>
    </source>
</evidence>
<dbReference type="AlphaFoldDB" id="A0A0C9SEP6"/>
<keyword evidence="1" id="KW-0732">Signal</keyword>
<dbReference type="EMBL" id="GBZX01001032">
    <property type="protein sequence ID" value="JAG91708.1"/>
    <property type="molecule type" value="mRNA"/>
</dbReference>
<evidence type="ECO:0000256" key="1">
    <source>
        <dbReference type="SAM" id="SignalP"/>
    </source>
</evidence>
<protein>
    <submittedName>
        <fullName evidence="2">Putative secreted protein</fullName>
    </submittedName>
</protein>
<proteinExistence type="evidence at transcript level"/>
<organism evidence="2">
    <name type="scientific">Amblyomma americanum</name>
    <name type="common">Lone star tick</name>
    <dbReference type="NCBI Taxonomy" id="6943"/>
    <lineage>
        <taxon>Eukaryota</taxon>
        <taxon>Metazoa</taxon>
        <taxon>Ecdysozoa</taxon>
        <taxon>Arthropoda</taxon>
        <taxon>Chelicerata</taxon>
        <taxon>Arachnida</taxon>
        <taxon>Acari</taxon>
        <taxon>Parasitiformes</taxon>
        <taxon>Ixodida</taxon>
        <taxon>Ixodoidea</taxon>
        <taxon>Ixodidae</taxon>
        <taxon>Amblyomminae</taxon>
        <taxon>Amblyomma</taxon>
    </lineage>
</organism>
<accession>A0A0C9SEP6</accession>
<sequence length="105" mass="11351">MQTALVLALVLSVAYVQFLTGDAAPGAQGTEYEDFCDVSETDKIKFLDCIQTEIPQLRGLLQGSGHTPQSLLESICSSNDGENTEDMTEDVARELPAIEKCLAQI</sequence>
<name>A0A0C9SEP6_AMBAM</name>
<reference evidence="2" key="1">
    <citation type="journal article" date="2015" name="PLoS ONE">
        <title>An Insight into the Sialome of the Lone Star Tick, Amblyomma americanum, with a Glimpse on Its Time Dependent Gene Expression.</title>
        <authorList>
            <person name="Karim S."/>
            <person name="Ribeiro J.M."/>
        </authorList>
    </citation>
    <scope>NUCLEOTIDE SEQUENCE</scope>
    <source>
        <tissue evidence="2">Salivary gland</tissue>
    </source>
</reference>